<feature type="non-terminal residue" evidence="1">
    <location>
        <position position="1"/>
    </location>
</feature>
<dbReference type="InParanoid" id="A0A162TGS4"/>
<dbReference type="OrthoDB" id="8663161at2759"/>
<evidence type="ECO:0008006" key="3">
    <source>
        <dbReference type="Google" id="ProtNLM"/>
    </source>
</evidence>
<dbReference type="GeneID" id="28989493"/>
<reference evidence="2" key="1">
    <citation type="submission" date="2015-06" db="EMBL/GenBank/DDBJ databases">
        <title>Expansion of signal transduction pathways in fungi by whole-genome duplication.</title>
        <authorList>
            <consortium name="DOE Joint Genome Institute"/>
            <person name="Corrochano L.M."/>
            <person name="Kuo A."/>
            <person name="Marcet-Houben M."/>
            <person name="Polaino S."/>
            <person name="Salamov A."/>
            <person name="Villalobos J.M."/>
            <person name="Alvarez M.I."/>
            <person name="Avalos J."/>
            <person name="Benito E.P."/>
            <person name="Benoit I."/>
            <person name="Burger G."/>
            <person name="Camino L.P."/>
            <person name="Canovas D."/>
            <person name="Cerda-Olmedo E."/>
            <person name="Cheng J.-F."/>
            <person name="Dominguez A."/>
            <person name="Elias M."/>
            <person name="Eslava A.P."/>
            <person name="Glaser F."/>
            <person name="Grimwood J."/>
            <person name="Gutierrez G."/>
            <person name="Heitman J."/>
            <person name="Henrissat B."/>
            <person name="Iturriaga E.A."/>
            <person name="Lang B.F."/>
            <person name="Lavin J.L."/>
            <person name="Lee S."/>
            <person name="Li W."/>
            <person name="Lindquist E."/>
            <person name="Lopez-Garcia S."/>
            <person name="Luque E.M."/>
            <person name="Marcos A.T."/>
            <person name="Martin J."/>
            <person name="McCluskey K."/>
            <person name="Medina H.R."/>
            <person name="Miralles-Duran A."/>
            <person name="Miyazaki A."/>
            <person name="Munoz-Torres E."/>
            <person name="Oguiza J.A."/>
            <person name="Ohm R."/>
            <person name="Olmedo M."/>
            <person name="Orejas M."/>
            <person name="Ortiz-Castellanos L."/>
            <person name="Pisabarro A.G."/>
            <person name="Rodriguez-Romero J."/>
            <person name="Ruiz-Herrera J."/>
            <person name="Ruiz-Vazquez R."/>
            <person name="Sanz C."/>
            <person name="Schackwitz W."/>
            <person name="Schmutz J."/>
            <person name="Shahriari M."/>
            <person name="Shelest E."/>
            <person name="Silva-Franco F."/>
            <person name="Soanes D."/>
            <person name="Syed K."/>
            <person name="Tagua V.G."/>
            <person name="Talbot N.J."/>
            <person name="Thon M."/>
            <person name="De vries R.P."/>
            <person name="Wiebenga A."/>
            <person name="Yadav J.S."/>
            <person name="Braun E.L."/>
            <person name="Baker S."/>
            <person name="Garre V."/>
            <person name="Horwitz B."/>
            <person name="Torres-Martinez S."/>
            <person name="Idnurm A."/>
            <person name="Herrera-Estrella A."/>
            <person name="Gabaldon T."/>
            <person name="Grigoriev I.V."/>
        </authorList>
    </citation>
    <scope>NUCLEOTIDE SEQUENCE [LARGE SCALE GENOMIC DNA]</scope>
    <source>
        <strain evidence="2">NRRL 1555(-)</strain>
    </source>
</reference>
<dbReference type="InterPro" id="IPR036397">
    <property type="entry name" value="RNaseH_sf"/>
</dbReference>
<sequence length="77" mass="9356">EDNAKVHKLKVTGKFKKEHGIDILQWLLNSSDLSPIENIWRIIHCKRPLILVPENLQKFYYNFRFLIFSNNFYFFLL</sequence>
<accession>A0A162TGS4</accession>
<dbReference type="GO" id="GO:0003676">
    <property type="term" value="F:nucleic acid binding"/>
    <property type="evidence" value="ECO:0007669"/>
    <property type="project" value="InterPro"/>
</dbReference>
<gene>
    <name evidence="1" type="ORF">PHYBLDRAFT_117632</name>
</gene>
<name>A0A162TGS4_PHYB8</name>
<dbReference type="VEuPathDB" id="FungiDB:PHYBLDRAFT_117632"/>
<dbReference type="RefSeq" id="XP_018286502.1">
    <property type="nucleotide sequence ID" value="XM_018428587.1"/>
</dbReference>
<keyword evidence="2" id="KW-1185">Reference proteome</keyword>
<dbReference type="Gene3D" id="3.30.420.10">
    <property type="entry name" value="Ribonuclease H-like superfamily/Ribonuclease H"/>
    <property type="match status" value="1"/>
</dbReference>
<organism evidence="1 2">
    <name type="scientific">Phycomyces blakesleeanus (strain ATCC 8743b / DSM 1359 / FGSC 10004 / NBRC 33097 / NRRL 1555)</name>
    <dbReference type="NCBI Taxonomy" id="763407"/>
    <lineage>
        <taxon>Eukaryota</taxon>
        <taxon>Fungi</taxon>
        <taxon>Fungi incertae sedis</taxon>
        <taxon>Mucoromycota</taxon>
        <taxon>Mucoromycotina</taxon>
        <taxon>Mucoromycetes</taxon>
        <taxon>Mucorales</taxon>
        <taxon>Phycomycetaceae</taxon>
        <taxon>Phycomyces</taxon>
    </lineage>
</organism>
<dbReference type="EMBL" id="KV440995">
    <property type="protein sequence ID" value="OAD68462.1"/>
    <property type="molecule type" value="Genomic_DNA"/>
</dbReference>
<evidence type="ECO:0000313" key="2">
    <source>
        <dbReference type="Proteomes" id="UP000077315"/>
    </source>
</evidence>
<protein>
    <recommendedName>
        <fullName evidence="3">Tc1-like transposase DDE domain-containing protein</fullName>
    </recommendedName>
</protein>
<dbReference type="Proteomes" id="UP000077315">
    <property type="component" value="Unassembled WGS sequence"/>
</dbReference>
<dbReference type="AlphaFoldDB" id="A0A162TGS4"/>
<proteinExistence type="predicted"/>
<evidence type="ECO:0000313" key="1">
    <source>
        <dbReference type="EMBL" id="OAD68462.1"/>
    </source>
</evidence>